<proteinExistence type="predicted"/>
<feature type="region of interest" description="Disordered" evidence="1">
    <location>
        <begin position="87"/>
        <end position="122"/>
    </location>
</feature>
<comment type="caution">
    <text evidence="2">The sequence shown here is derived from an EMBL/GenBank/DDBJ whole genome shotgun (WGS) entry which is preliminary data.</text>
</comment>
<feature type="compositionally biased region" description="Basic and acidic residues" evidence="1">
    <location>
        <begin position="298"/>
        <end position="317"/>
    </location>
</feature>
<evidence type="ECO:0000313" key="3">
    <source>
        <dbReference type="Proteomes" id="UP001280581"/>
    </source>
</evidence>
<keyword evidence="3" id="KW-1185">Reference proteome</keyword>
<organism evidence="2 3">
    <name type="scientific">Pseudopithomyces chartarum</name>
    <dbReference type="NCBI Taxonomy" id="1892770"/>
    <lineage>
        <taxon>Eukaryota</taxon>
        <taxon>Fungi</taxon>
        <taxon>Dikarya</taxon>
        <taxon>Ascomycota</taxon>
        <taxon>Pezizomycotina</taxon>
        <taxon>Dothideomycetes</taxon>
        <taxon>Pleosporomycetidae</taxon>
        <taxon>Pleosporales</taxon>
        <taxon>Massarineae</taxon>
        <taxon>Didymosphaeriaceae</taxon>
        <taxon>Pseudopithomyces</taxon>
    </lineage>
</organism>
<reference evidence="2 3" key="1">
    <citation type="submission" date="2021-02" db="EMBL/GenBank/DDBJ databases">
        <title>Genome assembly of Pseudopithomyces chartarum.</title>
        <authorList>
            <person name="Jauregui R."/>
            <person name="Singh J."/>
            <person name="Voisey C."/>
        </authorList>
    </citation>
    <scope>NUCLEOTIDE SEQUENCE [LARGE SCALE GENOMIC DNA]</scope>
    <source>
        <strain evidence="2 3">AGR01</strain>
    </source>
</reference>
<name>A0AAN6LPI7_9PLEO</name>
<feature type="compositionally biased region" description="Polar residues" evidence="1">
    <location>
        <begin position="365"/>
        <end position="377"/>
    </location>
</feature>
<evidence type="ECO:0000256" key="1">
    <source>
        <dbReference type="SAM" id="MobiDB-lite"/>
    </source>
</evidence>
<sequence length="501" mass="55386">MSNQEPADQPSPPASQDSPHELLHGLGVLPADPPTIRCAERHAYLQTDLDDDSDGSEIVQFVGSDAHEPGPSDLPYSRAVFTVEEDAENFAAEMDPGAPTNEDNSGQSTVEDDSGKSTVATSVEEAGEQTIQAYAAEDEFGASVVAEDVGPSTIEEDSRSSSVQKDCGVSFIAEDSGSFTVEEDSGPSSVKDDSGALTVETDIKEASEPFIKETAVESEATRPVVVENSGSFTVIGDNFGAPGEVRNVYPPEPPSCAYTESSEIPHAAGQAPLSGHNYVKHPTKPIITQGSHPARPLKTVEFEDERQSRHRYEESVRPRTFAQQYIPPGQRRTPHPSEYRDHEHRVPEGQNRYYSPGPAHPDQIQRPTPQRTGPVDTSQRKPENRPAKPKEVGQNPEIDQLASVKEKIYCTLQEWQDRNGRKWKNVKPKSSSTISKYGYQRWNAGLYERNNHIFGNQKKDHAMKLLAYEDLLKLVEAKEREKLKYINSSSKLPSRADIRRR</sequence>
<dbReference type="AlphaFoldDB" id="A0AAN6LPI7"/>
<accession>A0AAN6LPI7</accession>
<dbReference type="EMBL" id="WVTA01000014">
    <property type="protein sequence ID" value="KAK3202149.1"/>
    <property type="molecule type" value="Genomic_DNA"/>
</dbReference>
<dbReference type="Proteomes" id="UP001280581">
    <property type="component" value="Unassembled WGS sequence"/>
</dbReference>
<evidence type="ECO:0000313" key="2">
    <source>
        <dbReference type="EMBL" id="KAK3202149.1"/>
    </source>
</evidence>
<feature type="compositionally biased region" description="Basic and acidic residues" evidence="1">
    <location>
        <begin position="335"/>
        <end position="347"/>
    </location>
</feature>
<gene>
    <name evidence="2" type="ORF">GRF29_161g339209</name>
</gene>
<protein>
    <submittedName>
        <fullName evidence="2">Uncharacterized protein</fullName>
    </submittedName>
</protein>
<feature type="region of interest" description="Disordered" evidence="1">
    <location>
        <begin position="1"/>
        <end position="29"/>
    </location>
</feature>
<feature type="region of interest" description="Disordered" evidence="1">
    <location>
        <begin position="238"/>
        <end position="394"/>
    </location>
</feature>
<feature type="compositionally biased region" description="Basic and acidic residues" evidence="1">
    <location>
        <begin position="378"/>
        <end position="391"/>
    </location>
</feature>